<sequence>MRTRCTRAGSPKGLRMLEPVHDQAAGLLAWNLQPPTRVLAVVATERGSASLELLWRLRQGCEAIGVASAVVEGLPGTWPDDGPQAGGVWLWHTPVNTAVSWWPVEDGGRPLVALTAEPAALVAAYRALKVLRQAGLQPVVVALPDEAQGCAGARGDCAPAPLHAALSALQRTCQAHLGWVPAVWRLGYHEYPSAEPGGEAVLYKILDAAWTLDVPGGEGGGRRPC</sequence>
<evidence type="ECO:0000313" key="1">
    <source>
        <dbReference type="EMBL" id="OBS30197.1"/>
    </source>
</evidence>
<gene>
    <name evidence="1" type="ORF">A9O67_03830</name>
</gene>
<proteinExistence type="predicted"/>
<evidence type="ECO:0000313" key="2">
    <source>
        <dbReference type="Proteomes" id="UP000091969"/>
    </source>
</evidence>
<reference evidence="1 2" key="1">
    <citation type="submission" date="2016-06" db="EMBL/GenBank/DDBJ databases">
        <title>Genome sequence of Tepidimonas fonticaldi PL17.</title>
        <authorList>
            <person name="Pinnaka A.K."/>
        </authorList>
    </citation>
    <scope>NUCLEOTIDE SEQUENCE [LARGE SCALE GENOMIC DNA]</scope>
    <source>
        <strain evidence="1 2">PL17</strain>
    </source>
</reference>
<dbReference type="AlphaFoldDB" id="A0A1A6DTE1"/>
<accession>A0A1A6DTE1</accession>
<comment type="caution">
    <text evidence="1">The sequence shown here is derived from an EMBL/GenBank/DDBJ whole genome shotgun (WGS) entry which is preliminary data.</text>
</comment>
<keyword evidence="2" id="KW-1185">Reference proteome</keyword>
<name>A0A1A6DTE1_9BURK</name>
<organism evidence="1 2">
    <name type="scientific">Tepidimonas fonticaldi</name>
    <dbReference type="NCBI Taxonomy" id="1101373"/>
    <lineage>
        <taxon>Bacteria</taxon>
        <taxon>Pseudomonadati</taxon>
        <taxon>Pseudomonadota</taxon>
        <taxon>Betaproteobacteria</taxon>
        <taxon>Burkholderiales</taxon>
        <taxon>Tepidimonas</taxon>
    </lineage>
</organism>
<protein>
    <submittedName>
        <fullName evidence="1">Uncharacterized protein</fullName>
    </submittedName>
</protein>
<dbReference type="EMBL" id="LZDH01000056">
    <property type="protein sequence ID" value="OBS30197.1"/>
    <property type="molecule type" value="Genomic_DNA"/>
</dbReference>
<dbReference type="Proteomes" id="UP000091969">
    <property type="component" value="Unassembled WGS sequence"/>
</dbReference>
<dbReference type="STRING" id="1101373.A9O67_03830"/>